<dbReference type="Pfam" id="PF19362">
    <property type="entry name" value="DUF5938"/>
    <property type="match status" value="1"/>
</dbReference>
<proteinExistence type="predicted"/>
<dbReference type="InterPro" id="IPR045982">
    <property type="entry name" value="DUF5938"/>
</dbReference>
<dbReference type="SUPFAM" id="SSF51735">
    <property type="entry name" value="NAD(P)-binding Rossmann-fold domains"/>
    <property type="match status" value="1"/>
</dbReference>
<protein>
    <submittedName>
        <fullName evidence="3">Uncharacterized protein</fullName>
    </submittedName>
</protein>
<dbReference type="PANTHER" id="PTHR43781">
    <property type="entry name" value="SACCHAROPINE DEHYDROGENASE"/>
    <property type="match status" value="1"/>
</dbReference>
<sequence>MTQARNVLVYGASGYTGKLVAESLAQRKMPFYMAGRTLDRLQNALAVVEERHGQKVDAELVIVNHNLGELVELLQRLEIKVLINNVGPFMQLGWPVVEACLEAGVHYLDTTGEQDWTAAIGDKYGAAFAAKKLLLCPANSFMWAAGALAAEVVLETPGIDSLDICYQIDNGLPSEASTKSFLRMVCNDVSQYYLEQNQLKAWPNDVAYKVFVPYRNAQLSAHPWGGACEPIWFKDDPRVLNCKVLTAMGEHLIDPVMQAIRAFNELAPGMTQEQREALTNQMGAQMDQGEPPKDDLDVQRGVIVVHGQGRQITSTYVMNLSAAYTWTGDICAEGAERLLSGKLKNVGFQSPAMAFGHRELIDRFHERGFCSALPARCQGDAQ</sequence>
<evidence type="ECO:0000259" key="2">
    <source>
        <dbReference type="Pfam" id="PF19362"/>
    </source>
</evidence>
<dbReference type="RefSeq" id="WP_150549288.1">
    <property type="nucleotide sequence ID" value="NZ_LR215729.2"/>
</dbReference>
<feature type="domain" description="DUF5938" evidence="2">
    <location>
        <begin position="145"/>
        <end position="369"/>
    </location>
</feature>
<dbReference type="EMBL" id="LR215729">
    <property type="protein sequence ID" value="VEV99072.1"/>
    <property type="molecule type" value="Genomic_DNA"/>
</dbReference>
<accession>A0A653EAU7</accession>
<reference evidence="3" key="1">
    <citation type="submission" date="2019-02" db="EMBL/GenBank/DDBJ databases">
        <authorList>
            <consortium name="Genoscope - CEA"/>
            <person name="William W."/>
        </authorList>
    </citation>
    <scope>NUCLEOTIDE SEQUENCE [LARGE SCALE GENOMIC DNA]</scope>
    <source>
        <strain evidence="3">YSy11</strain>
    </source>
</reference>
<evidence type="ECO:0000313" key="3">
    <source>
        <dbReference type="EMBL" id="VEV99072.1"/>
    </source>
</evidence>
<organism evidence="3">
    <name type="scientific">Pseudomonas marincola</name>
    <dbReference type="NCBI Taxonomy" id="437900"/>
    <lineage>
        <taxon>Bacteria</taxon>
        <taxon>Pseudomonadati</taxon>
        <taxon>Pseudomonadota</taxon>
        <taxon>Gammaproteobacteria</taxon>
        <taxon>Pseudomonadales</taxon>
        <taxon>Pseudomonadaceae</taxon>
        <taxon>Pseudomonas</taxon>
    </lineage>
</organism>
<evidence type="ECO:0000259" key="1">
    <source>
        <dbReference type="Pfam" id="PF03435"/>
    </source>
</evidence>
<dbReference type="PANTHER" id="PTHR43781:SF1">
    <property type="entry name" value="SACCHAROPINE DEHYDROGENASE"/>
    <property type="match status" value="1"/>
</dbReference>
<feature type="domain" description="Saccharopine dehydrogenase NADP binding" evidence="1">
    <location>
        <begin position="7"/>
        <end position="112"/>
    </location>
</feature>
<dbReference type="InterPro" id="IPR005097">
    <property type="entry name" value="Sacchrp_dh_NADP-bd"/>
</dbReference>
<dbReference type="InterPro" id="IPR036291">
    <property type="entry name" value="NAD(P)-bd_dom_sf"/>
</dbReference>
<gene>
    <name evidence="3" type="ORF">PMYSY11_4028</name>
</gene>
<dbReference type="Pfam" id="PF03435">
    <property type="entry name" value="Sacchrp_dh_NADP"/>
    <property type="match status" value="1"/>
</dbReference>
<dbReference type="Gene3D" id="3.40.50.720">
    <property type="entry name" value="NAD(P)-binding Rossmann-like Domain"/>
    <property type="match status" value="1"/>
</dbReference>
<name>A0A653EAU7_9PSED</name>
<dbReference type="AlphaFoldDB" id="A0A653EAU7"/>